<organism evidence="2 3">
    <name type="scientific">Seleniivibrio woodruffii</name>
    <dbReference type="NCBI Taxonomy" id="1078050"/>
    <lineage>
        <taxon>Bacteria</taxon>
        <taxon>Pseudomonadati</taxon>
        <taxon>Deferribacterota</taxon>
        <taxon>Deferribacteres</taxon>
        <taxon>Deferribacterales</taxon>
        <taxon>Geovibrionaceae</taxon>
        <taxon>Seleniivibrio</taxon>
    </lineage>
</organism>
<evidence type="ECO:0000256" key="1">
    <source>
        <dbReference type="ARBA" id="ARBA00005260"/>
    </source>
</evidence>
<sequence length="78" mass="8715">MEQKANEEIVKRLQRANGHLSKVIEMIMEGDADIDVAQQMQAVSKAVINAKNLYIRNSIDSRLEGSAARDLAELSKFL</sequence>
<dbReference type="GO" id="GO:0045892">
    <property type="term" value="P:negative regulation of DNA-templated transcription"/>
    <property type="evidence" value="ECO:0007669"/>
    <property type="project" value="UniProtKB-ARBA"/>
</dbReference>
<name>A0A4R1K5Q5_9BACT</name>
<dbReference type="Proteomes" id="UP000294614">
    <property type="component" value="Unassembled WGS sequence"/>
</dbReference>
<dbReference type="Gene3D" id="1.20.58.1000">
    <property type="entry name" value="Metal-sensitive repressor, helix protomer"/>
    <property type="match status" value="1"/>
</dbReference>
<dbReference type="OrthoDB" id="9811244at2"/>
<comment type="similarity">
    <text evidence="1">Belongs to the FrmR/RcnR family.</text>
</comment>
<dbReference type="AlphaFoldDB" id="A0A4R1K5Q5"/>
<proteinExistence type="inferred from homology"/>
<dbReference type="InterPro" id="IPR038390">
    <property type="entry name" value="Metal_Tscrpt_repr_sf"/>
</dbReference>
<keyword evidence="3" id="KW-1185">Reference proteome</keyword>
<dbReference type="GO" id="GO:0046872">
    <property type="term" value="F:metal ion binding"/>
    <property type="evidence" value="ECO:0007669"/>
    <property type="project" value="InterPro"/>
</dbReference>
<dbReference type="RefSeq" id="WP_132874401.1">
    <property type="nucleotide sequence ID" value="NZ_JAJUHT010000008.1"/>
</dbReference>
<comment type="caution">
    <text evidence="2">The sequence shown here is derived from an EMBL/GenBank/DDBJ whole genome shotgun (WGS) entry which is preliminary data.</text>
</comment>
<dbReference type="GO" id="GO:0003677">
    <property type="term" value="F:DNA binding"/>
    <property type="evidence" value="ECO:0007669"/>
    <property type="project" value="InterPro"/>
</dbReference>
<gene>
    <name evidence="2" type="ORF">C8D98_2428</name>
</gene>
<evidence type="ECO:0008006" key="4">
    <source>
        <dbReference type="Google" id="ProtNLM"/>
    </source>
</evidence>
<dbReference type="EMBL" id="SMGG01000006">
    <property type="protein sequence ID" value="TCK59494.1"/>
    <property type="molecule type" value="Genomic_DNA"/>
</dbReference>
<dbReference type="Pfam" id="PF02583">
    <property type="entry name" value="Trns_repr_metal"/>
    <property type="match status" value="1"/>
</dbReference>
<evidence type="ECO:0000313" key="3">
    <source>
        <dbReference type="Proteomes" id="UP000294614"/>
    </source>
</evidence>
<evidence type="ECO:0000313" key="2">
    <source>
        <dbReference type="EMBL" id="TCK59494.1"/>
    </source>
</evidence>
<reference evidence="2 3" key="1">
    <citation type="submission" date="2019-03" db="EMBL/GenBank/DDBJ databases">
        <title>Genomic Encyclopedia of Type Strains, Phase IV (KMG-IV): sequencing the most valuable type-strain genomes for metagenomic binning, comparative biology and taxonomic classification.</title>
        <authorList>
            <person name="Goeker M."/>
        </authorList>
    </citation>
    <scope>NUCLEOTIDE SEQUENCE [LARGE SCALE GENOMIC DNA]</scope>
    <source>
        <strain evidence="2 3">DSM 24984</strain>
    </source>
</reference>
<accession>A0A4R1K5Q5</accession>
<protein>
    <recommendedName>
        <fullName evidence="4">DNA-binding FrmR family transcriptional regulator</fullName>
    </recommendedName>
</protein>
<dbReference type="InterPro" id="IPR003735">
    <property type="entry name" value="Metal_Tscrpt_repr"/>
</dbReference>